<comment type="subcellular location">
    <subcellularLocation>
        <location evidence="1">Cell outer membrane</location>
        <topology evidence="1">Multi-pass membrane protein</topology>
    </subcellularLocation>
</comment>
<evidence type="ECO:0000256" key="7">
    <source>
        <dbReference type="ARBA" id="ARBA00023237"/>
    </source>
</evidence>
<dbReference type="SUPFAM" id="SSF56935">
    <property type="entry name" value="Porins"/>
    <property type="match status" value="1"/>
</dbReference>
<evidence type="ECO:0000256" key="5">
    <source>
        <dbReference type="ARBA" id="ARBA00022729"/>
    </source>
</evidence>
<protein>
    <submittedName>
        <fullName evidence="9">Long-chain fatty acid transporter</fullName>
    </submittedName>
</protein>
<dbReference type="PANTHER" id="PTHR35093:SF3">
    <property type="entry name" value="LONG-CHAIN FATTY ACID TRANSPORT PROTEIN"/>
    <property type="match status" value="1"/>
</dbReference>
<dbReference type="Gene3D" id="2.40.160.60">
    <property type="entry name" value="Outer membrane protein transport protein (OMPP1/FadL/TodX)"/>
    <property type="match status" value="1"/>
</dbReference>
<reference evidence="9 10" key="1">
    <citation type="submission" date="2016-12" db="EMBL/GenBank/DDBJ databases">
        <title>Diversity of luminous bacteria.</title>
        <authorList>
            <person name="Yoshizawa S."/>
            <person name="Kogure K."/>
        </authorList>
    </citation>
    <scope>NUCLEOTIDE SEQUENCE [LARGE SCALE GENOMIC DNA]</scope>
    <source>
        <strain evidence="9 10">LC1-200</strain>
    </source>
</reference>
<evidence type="ECO:0000256" key="6">
    <source>
        <dbReference type="ARBA" id="ARBA00023136"/>
    </source>
</evidence>
<keyword evidence="3" id="KW-1134">Transmembrane beta strand</keyword>
<evidence type="ECO:0000313" key="10">
    <source>
        <dbReference type="Proteomes" id="UP000238730"/>
    </source>
</evidence>
<dbReference type="EMBL" id="MSCJ01000001">
    <property type="protein sequence ID" value="PQJ66748.1"/>
    <property type="molecule type" value="Genomic_DNA"/>
</dbReference>
<dbReference type="Proteomes" id="UP000238730">
    <property type="component" value="Unassembled WGS sequence"/>
</dbReference>
<dbReference type="Pfam" id="PF03349">
    <property type="entry name" value="Toluene_X"/>
    <property type="match status" value="1"/>
</dbReference>
<dbReference type="RefSeq" id="WP_105060073.1">
    <property type="nucleotide sequence ID" value="NZ_MSCJ01000001.1"/>
</dbReference>
<evidence type="ECO:0000256" key="1">
    <source>
        <dbReference type="ARBA" id="ARBA00004571"/>
    </source>
</evidence>
<gene>
    <name evidence="9" type="ORF">BTO08_04605</name>
</gene>
<evidence type="ECO:0000313" key="9">
    <source>
        <dbReference type="EMBL" id="PQJ66748.1"/>
    </source>
</evidence>
<proteinExistence type="inferred from homology"/>
<keyword evidence="7" id="KW-0998">Cell outer membrane</keyword>
<name>A0A2S7VY41_PHOAN</name>
<feature type="signal peptide" evidence="8">
    <location>
        <begin position="1"/>
        <end position="22"/>
    </location>
</feature>
<keyword evidence="6" id="KW-0472">Membrane</keyword>
<feature type="chain" id="PRO_5015660233" evidence="8">
    <location>
        <begin position="23"/>
        <end position="414"/>
    </location>
</feature>
<dbReference type="PANTHER" id="PTHR35093">
    <property type="entry name" value="OUTER MEMBRANE PROTEIN NMB0088-RELATED"/>
    <property type="match status" value="1"/>
</dbReference>
<comment type="similarity">
    <text evidence="2">Belongs to the OmpP1/FadL family.</text>
</comment>
<dbReference type="OrthoDB" id="19849at2"/>
<sequence>MSIKKRYIACVIGLAISSQSYAAGYQVSEHSAAGLGRAYAGDAAFADTAAVLARNPAAMTLFKHAEVATVASVVIPSVDIYDHSFDQGAKNIAPVSFVPAGYYIQPINDKVAVGLALFSNYGVTTKYPNDFNAGSLAGKTSLETFNFNPNIAYRLNPHFSIGGGVSLVYANAEFDRRLGALSLAVPNSQPSDNAINLKGTSWGWGWNIGALYELDQNNRFGLSYRSQVNLNFDGDFTDYLGPITGKPNNTVAANLALPLPAIAEFSGFHQLNSQWAISYSLQWTQYNKFKEIRATSSQCKPGFNGQAGTCLLKKENYKDTYRWAVGTTYTMNDEWTLRYGFALDQNAGQATLSIPDTDRYWYSAGATYHFNPDLSVDMGLSYIHSKKITFVEDNSTFTSRGKAYLAAAQLNYRF</sequence>
<dbReference type="GO" id="GO:0009279">
    <property type="term" value="C:cell outer membrane"/>
    <property type="evidence" value="ECO:0007669"/>
    <property type="project" value="UniProtKB-SubCell"/>
</dbReference>
<keyword evidence="5 8" id="KW-0732">Signal</keyword>
<dbReference type="AlphaFoldDB" id="A0A2S7VY41"/>
<dbReference type="GO" id="GO:0015483">
    <property type="term" value="F:long-chain fatty acid transporting porin activity"/>
    <property type="evidence" value="ECO:0007669"/>
    <property type="project" value="TreeGrafter"/>
</dbReference>
<evidence type="ECO:0000256" key="4">
    <source>
        <dbReference type="ARBA" id="ARBA00022692"/>
    </source>
</evidence>
<evidence type="ECO:0000256" key="8">
    <source>
        <dbReference type="SAM" id="SignalP"/>
    </source>
</evidence>
<dbReference type="InterPro" id="IPR005017">
    <property type="entry name" value="OMPP1/FadL/TodX"/>
</dbReference>
<accession>A0A2S7VY41</accession>
<evidence type="ECO:0000256" key="3">
    <source>
        <dbReference type="ARBA" id="ARBA00022452"/>
    </source>
</evidence>
<organism evidence="9 10">
    <name type="scientific">Photobacterium angustum</name>
    <dbReference type="NCBI Taxonomy" id="661"/>
    <lineage>
        <taxon>Bacteria</taxon>
        <taxon>Pseudomonadati</taxon>
        <taxon>Pseudomonadota</taxon>
        <taxon>Gammaproteobacteria</taxon>
        <taxon>Vibrionales</taxon>
        <taxon>Vibrionaceae</taxon>
        <taxon>Photobacterium</taxon>
    </lineage>
</organism>
<keyword evidence="4" id="KW-0812">Transmembrane</keyword>
<evidence type="ECO:0000256" key="2">
    <source>
        <dbReference type="ARBA" id="ARBA00008163"/>
    </source>
</evidence>
<comment type="caution">
    <text evidence="9">The sequence shown here is derived from an EMBL/GenBank/DDBJ whole genome shotgun (WGS) entry which is preliminary data.</text>
</comment>